<evidence type="ECO:0000256" key="4">
    <source>
        <dbReference type="PIRNR" id="PIRNR000441"/>
    </source>
</evidence>
<dbReference type="Pfam" id="PF00132">
    <property type="entry name" value="Hexapep"/>
    <property type="match status" value="1"/>
</dbReference>
<accession>A0ABU7XQ35</accession>
<organism evidence="6 7">
    <name type="scientific">Flavivirga spongiicola</name>
    <dbReference type="NCBI Taxonomy" id="421621"/>
    <lineage>
        <taxon>Bacteria</taxon>
        <taxon>Pseudomonadati</taxon>
        <taxon>Bacteroidota</taxon>
        <taxon>Flavobacteriia</taxon>
        <taxon>Flavobacteriales</taxon>
        <taxon>Flavobacteriaceae</taxon>
        <taxon>Flavivirga</taxon>
    </lineage>
</organism>
<dbReference type="RefSeq" id="WP_303308968.1">
    <property type="nucleotide sequence ID" value="NZ_JAODOP010000001.1"/>
</dbReference>
<feature type="transmembrane region" description="Helical" evidence="5">
    <location>
        <begin position="82"/>
        <end position="102"/>
    </location>
</feature>
<keyword evidence="2 4" id="KW-0808">Transferase</keyword>
<dbReference type="PIRSF" id="PIRSF000441">
    <property type="entry name" value="CysE"/>
    <property type="match status" value="1"/>
</dbReference>
<dbReference type="Gene3D" id="2.160.10.10">
    <property type="entry name" value="Hexapeptide repeat proteins"/>
    <property type="match status" value="1"/>
</dbReference>
<keyword evidence="5" id="KW-0812">Transmembrane</keyword>
<keyword evidence="7" id="KW-1185">Reference proteome</keyword>
<evidence type="ECO:0000256" key="3">
    <source>
        <dbReference type="ARBA" id="ARBA00023315"/>
    </source>
</evidence>
<proteinExistence type="inferred from homology"/>
<dbReference type="InterPro" id="IPR011004">
    <property type="entry name" value="Trimer_LpxA-like_sf"/>
</dbReference>
<name>A0ABU7XQ35_9FLAO</name>
<evidence type="ECO:0000256" key="5">
    <source>
        <dbReference type="SAM" id="Phobius"/>
    </source>
</evidence>
<dbReference type="EMBL" id="JAODOP010000001">
    <property type="protein sequence ID" value="MEF3831972.1"/>
    <property type="molecule type" value="Genomic_DNA"/>
</dbReference>
<keyword evidence="5" id="KW-1133">Transmembrane helix</keyword>
<keyword evidence="5" id="KW-0472">Membrane</keyword>
<dbReference type="PANTHER" id="PTHR42811">
    <property type="entry name" value="SERINE ACETYLTRANSFERASE"/>
    <property type="match status" value="1"/>
</dbReference>
<dbReference type="SUPFAM" id="SSF51161">
    <property type="entry name" value="Trimeric LpxA-like enzymes"/>
    <property type="match status" value="1"/>
</dbReference>
<evidence type="ECO:0000256" key="2">
    <source>
        <dbReference type="ARBA" id="ARBA00022679"/>
    </source>
</evidence>
<comment type="caution">
    <text evidence="6">The sequence shown here is derived from an EMBL/GenBank/DDBJ whole genome shotgun (WGS) entry which is preliminary data.</text>
</comment>
<evidence type="ECO:0000256" key="1">
    <source>
        <dbReference type="ARBA" id="ARBA00007274"/>
    </source>
</evidence>
<evidence type="ECO:0000313" key="7">
    <source>
        <dbReference type="Proteomes" id="UP001337305"/>
    </source>
</evidence>
<feature type="transmembrane region" description="Helical" evidence="5">
    <location>
        <begin position="50"/>
        <end position="76"/>
    </location>
</feature>
<sequence>MNMFSQDIRKYKKYSGNKSAITLIITNQGLWALFVYRASNSIYKSKLPRIIKRILLVFAVICQKWIEIITGISLPYTSRIGAGFYIGHFGGIIINASAVIGVNCNISQGVTIGVSGREEKRGVPIIGNNVYIGTNAVIAGKINIGDNCVIGANSLVINSVEANKTVLGVPAVVINNNTSKDYI</sequence>
<keyword evidence="3 4" id="KW-0012">Acyltransferase</keyword>
<protein>
    <recommendedName>
        <fullName evidence="4">Serine acetyltransferase</fullName>
        <ecNumber evidence="4">2.3.1.30</ecNumber>
    </recommendedName>
</protein>
<dbReference type="InterPro" id="IPR001451">
    <property type="entry name" value="Hexapep"/>
</dbReference>
<dbReference type="InterPro" id="IPR005881">
    <property type="entry name" value="Ser_O-AcTrfase"/>
</dbReference>
<dbReference type="Proteomes" id="UP001337305">
    <property type="component" value="Unassembled WGS sequence"/>
</dbReference>
<dbReference type="EC" id="2.3.1.30" evidence="4"/>
<comment type="catalytic activity">
    <reaction evidence="4">
        <text>L-serine + acetyl-CoA = O-acetyl-L-serine + CoA</text>
        <dbReference type="Rhea" id="RHEA:24560"/>
        <dbReference type="ChEBI" id="CHEBI:33384"/>
        <dbReference type="ChEBI" id="CHEBI:57287"/>
        <dbReference type="ChEBI" id="CHEBI:57288"/>
        <dbReference type="ChEBI" id="CHEBI:58340"/>
        <dbReference type="EC" id="2.3.1.30"/>
    </reaction>
</comment>
<gene>
    <name evidence="6" type="ORF">N1F79_02415</name>
</gene>
<dbReference type="InterPro" id="IPR045304">
    <property type="entry name" value="LbH_SAT"/>
</dbReference>
<dbReference type="CDD" id="cd03354">
    <property type="entry name" value="LbH_SAT"/>
    <property type="match status" value="1"/>
</dbReference>
<reference evidence="6 7" key="1">
    <citation type="submission" date="2022-09" db="EMBL/GenBank/DDBJ databases">
        <title>Genome sequencing of Flavivirga sp. MEBiC05379.</title>
        <authorList>
            <person name="Oh H.-M."/>
            <person name="Kwon K.K."/>
            <person name="Park M.J."/>
            <person name="Yang S.-H."/>
        </authorList>
    </citation>
    <scope>NUCLEOTIDE SEQUENCE [LARGE SCALE GENOMIC DNA]</scope>
    <source>
        <strain evidence="6 7">MEBiC05379</strain>
    </source>
</reference>
<comment type="similarity">
    <text evidence="1 4">Belongs to the transferase hexapeptide repeat family.</text>
</comment>
<evidence type="ECO:0000313" key="6">
    <source>
        <dbReference type="EMBL" id="MEF3831972.1"/>
    </source>
</evidence>